<organismHost>
    <name type="scientific">Tortricidae</name>
    <dbReference type="NCBI Taxonomy" id="7139"/>
</organismHost>
<organism evidence="1">
    <name type="scientific">Cryptophlebia leucotreta granulosis virus</name>
    <name type="common">ClGV</name>
    <name type="synonym">Cryptophlebia leucotreta granulovirus</name>
    <dbReference type="NCBI Taxonomy" id="35254"/>
    <lineage>
        <taxon>Viruses</taxon>
        <taxon>Viruses incertae sedis</taxon>
        <taxon>Naldaviricetes</taxon>
        <taxon>Lefavirales</taxon>
        <taxon>Baculoviridae</taxon>
        <taxon>Betabaculovirus</taxon>
        <taxon>Betabaculovirus cryleucotretae</taxon>
    </lineage>
</organism>
<protein>
    <submittedName>
        <fullName evidence="1">Uncharacterized protein</fullName>
    </submittedName>
</protein>
<accession>A0A2H4ZK92</accession>
<evidence type="ECO:0000313" key="1">
    <source>
        <dbReference type="EMBL" id="AUF81989.1"/>
    </source>
</evidence>
<proteinExistence type="predicted"/>
<sequence>MKYRFFKDSFPVTILYFGFDNYYFKLRELTNCFMLSYNKVRLLNTDKFVVSFEELLERKPNYTEFKLHPNTLLIHINGLHGFFYRFCSKYQRITFLLFLQECFLENNKHLDRKFRFVKENEEAEEDIEEVDTVSSLCGVLPNNIEYFSVNEKTYYKAVDVARYLKCSASYNINKYVDDEYMVLWGDLKLYINNNYIWKNCENRWKDNTIFLKDAGLKQLCIATQGNTKLYFDIIKSVYNHDPHLEYIKTPSRYRKKVLKAKGCVVGKISNTNIEYLVTTNRVYFKLHQIVKQYSLRINDYTNYNTYLTQWRSLSRNLIDCNIKWKSNLVMVTGEGVYEMLKDVGLKVEAEDFIYNKVHETRLIWENKFKK</sequence>
<reference evidence="1" key="1">
    <citation type="journal article" date="2017" name="Int. J. Mol. Sci.">
        <title>Genome Analysis and Genetic Stability of the Cryptophlebia leucotreta Granulovirus (CrleGV-SA) after 15 Years of Commercial Use as a Biopesticide.</title>
        <authorList>
            <person name="van der Merwe M."/>
            <person name="Jukes M.D."/>
            <person name="Rabalski L."/>
            <person name="Knox C."/>
            <person name="Opoku-Debrah J.K."/>
            <person name="Moore S.D."/>
            <person name="Krejmer-Rabalska M."/>
            <person name="Szewczyk B."/>
            <person name="Hill M.P."/>
        </authorList>
    </citation>
    <scope>NUCLEOTIDE SEQUENCE</scope>
    <source>
        <strain evidence="1">CrleGV-SA</strain>
    </source>
</reference>
<name>A0A2H4ZK92_GVCL</name>
<dbReference type="EMBL" id="MF974563">
    <property type="protein sequence ID" value="AUF81989.1"/>
    <property type="molecule type" value="Genomic_DNA"/>
</dbReference>